<reference evidence="2 3" key="1">
    <citation type="submission" date="2024-08" db="EMBL/GenBank/DDBJ databases">
        <title>Genome mining of Saccharopolyspora cebuensis PGLac3 from Nigerian medicinal plant.</title>
        <authorList>
            <person name="Ezeobiora C.E."/>
            <person name="Igbokwe N.H."/>
            <person name="Amin D.H."/>
            <person name="Mendie U.E."/>
        </authorList>
    </citation>
    <scope>NUCLEOTIDE SEQUENCE [LARGE SCALE GENOMIC DNA]</scope>
    <source>
        <strain evidence="2 3">PGLac3</strain>
    </source>
</reference>
<dbReference type="SMART" id="SM00255">
    <property type="entry name" value="TIR"/>
    <property type="match status" value="1"/>
</dbReference>
<feature type="domain" description="TIR" evidence="1">
    <location>
        <begin position="11"/>
        <end position="165"/>
    </location>
</feature>
<organism evidence="2 3">
    <name type="scientific">Saccharopolyspora cebuensis</name>
    <dbReference type="NCBI Taxonomy" id="418759"/>
    <lineage>
        <taxon>Bacteria</taxon>
        <taxon>Bacillati</taxon>
        <taxon>Actinomycetota</taxon>
        <taxon>Actinomycetes</taxon>
        <taxon>Pseudonocardiales</taxon>
        <taxon>Pseudonocardiaceae</taxon>
        <taxon>Saccharopolyspora</taxon>
    </lineage>
</organism>
<evidence type="ECO:0000313" key="2">
    <source>
        <dbReference type="EMBL" id="MEY8038831.1"/>
    </source>
</evidence>
<dbReference type="RefSeq" id="WP_345367781.1">
    <property type="nucleotide sequence ID" value="NZ_BAABII010000019.1"/>
</dbReference>
<keyword evidence="3" id="KW-1185">Reference proteome</keyword>
<evidence type="ECO:0000259" key="1">
    <source>
        <dbReference type="SMART" id="SM00255"/>
    </source>
</evidence>
<dbReference type="EMBL" id="JBGEHV010000006">
    <property type="protein sequence ID" value="MEY8038831.1"/>
    <property type="molecule type" value="Genomic_DNA"/>
</dbReference>
<gene>
    <name evidence="2" type="ORF">AB8O55_05440</name>
</gene>
<name>A0ABV4CG58_9PSEU</name>
<dbReference type="InterPro" id="IPR000157">
    <property type="entry name" value="TIR_dom"/>
</dbReference>
<sequence length="371" mass="41344">MDREELESESAIRVFLSYAHADDELLDMVKYFKVSLEHVAFADRGRRLDVFFDRESIGWGDNWKGKIRGSIEGAMIFMPVVTRQYFDRAACREELLSFHGEAERLGVTSLILPVVVMGHSYISEDSQDVAARIISERQYRNLEDAWIEGPGSATWRRTMMQLARELVDAAELAEQKLSVDAGASTTPSMGDLDDTDAPGMAEVSEALEVFQRRGEALMLTMKNALAKLAESFNGAEGVQNMPAAEARAKMLEMAAQIGPYGAEFQEEARSFEAVVVETENLMRSYLEYIRQCGPRDLLEREYAALRSSAVGMEAFDEAEGMLSEFLKNLRPVEVSSAPMRKSLRGFRDGAKAVESAITMIKGWPALADETS</sequence>
<dbReference type="Pfam" id="PF13676">
    <property type="entry name" value="TIR_2"/>
    <property type="match status" value="1"/>
</dbReference>
<comment type="caution">
    <text evidence="2">The sequence shown here is derived from an EMBL/GenBank/DDBJ whole genome shotgun (WGS) entry which is preliminary data.</text>
</comment>
<dbReference type="SUPFAM" id="SSF52200">
    <property type="entry name" value="Toll/Interleukin receptor TIR domain"/>
    <property type="match status" value="1"/>
</dbReference>
<proteinExistence type="predicted"/>
<evidence type="ECO:0000313" key="3">
    <source>
        <dbReference type="Proteomes" id="UP001564626"/>
    </source>
</evidence>
<dbReference type="Proteomes" id="UP001564626">
    <property type="component" value="Unassembled WGS sequence"/>
</dbReference>
<protein>
    <submittedName>
        <fullName evidence="2">TIR domain-containing protein</fullName>
    </submittedName>
</protein>
<accession>A0ABV4CG58</accession>
<dbReference type="Gene3D" id="3.40.50.10140">
    <property type="entry name" value="Toll/interleukin-1 receptor homology (TIR) domain"/>
    <property type="match status" value="1"/>
</dbReference>
<dbReference type="InterPro" id="IPR035897">
    <property type="entry name" value="Toll_tir_struct_dom_sf"/>
</dbReference>